<dbReference type="EMBL" id="BAAALN010000005">
    <property type="protein sequence ID" value="GAA1231641.1"/>
    <property type="molecule type" value="Genomic_DNA"/>
</dbReference>
<proteinExistence type="predicted"/>
<evidence type="ECO:0000313" key="3">
    <source>
        <dbReference type="EMBL" id="GAA1231641.1"/>
    </source>
</evidence>
<evidence type="ECO:0008006" key="5">
    <source>
        <dbReference type="Google" id="ProtNLM"/>
    </source>
</evidence>
<accession>A0ABN1W707</accession>
<dbReference type="Proteomes" id="UP001500653">
    <property type="component" value="Unassembled WGS sequence"/>
</dbReference>
<reference evidence="3 4" key="1">
    <citation type="journal article" date="2019" name="Int. J. Syst. Evol. Microbiol.">
        <title>The Global Catalogue of Microorganisms (GCM) 10K type strain sequencing project: providing services to taxonomists for standard genome sequencing and annotation.</title>
        <authorList>
            <consortium name="The Broad Institute Genomics Platform"/>
            <consortium name="The Broad Institute Genome Sequencing Center for Infectious Disease"/>
            <person name="Wu L."/>
            <person name="Ma J."/>
        </authorList>
    </citation>
    <scope>NUCLEOTIDE SEQUENCE [LARGE SCALE GENOMIC DNA]</scope>
    <source>
        <strain evidence="3 4">JCM 13023</strain>
    </source>
</reference>
<organism evidence="3 4">
    <name type="scientific">Prauserella halophila</name>
    <dbReference type="NCBI Taxonomy" id="185641"/>
    <lineage>
        <taxon>Bacteria</taxon>
        <taxon>Bacillati</taxon>
        <taxon>Actinomycetota</taxon>
        <taxon>Actinomycetes</taxon>
        <taxon>Pseudonocardiales</taxon>
        <taxon>Pseudonocardiaceae</taxon>
        <taxon>Prauserella</taxon>
    </lineage>
</organism>
<sequence length="129" mass="13280">MTRWTAHGAVGSMLLAAVALIGACGGGAGREDPAIDDPEPAPPAEHGRQQIGEKNIGHIWPLTVHSGTIACEKPDRALFTAPDGETYALNERAADADHPDIAPLRADGANGEPISLGALRSKAVALCND</sequence>
<protein>
    <recommendedName>
        <fullName evidence="5">DUF2511 domain-containing protein</fullName>
    </recommendedName>
</protein>
<comment type="caution">
    <text evidence="3">The sequence shown here is derived from an EMBL/GenBank/DDBJ whole genome shotgun (WGS) entry which is preliminary data.</text>
</comment>
<name>A0ABN1W707_9PSEU</name>
<evidence type="ECO:0000313" key="4">
    <source>
        <dbReference type="Proteomes" id="UP001500653"/>
    </source>
</evidence>
<keyword evidence="4" id="KW-1185">Reference proteome</keyword>
<dbReference type="RefSeq" id="WP_253863870.1">
    <property type="nucleotide sequence ID" value="NZ_BAAALN010000005.1"/>
</dbReference>
<feature type="signal peptide" evidence="2">
    <location>
        <begin position="1"/>
        <end position="23"/>
    </location>
</feature>
<dbReference type="PROSITE" id="PS51257">
    <property type="entry name" value="PROKAR_LIPOPROTEIN"/>
    <property type="match status" value="1"/>
</dbReference>
<keyword evidence="2" id="KW-0732">Signal</keyword>
<gene>
    <name evidence="3" type="ORF">GCM10009676_13330</name>
</gene>
<feature type="region of interest" description="Disordered" evidence="1">
    <location>
        <begin position="28"/>
        <end position="48"/>
    </location>
</feature>
<evidence type="ECO:0000256" key="1">
    <source>
        <dbReference type="SAM" id="MobiDB-lite"/>
    </source>
</evidence>
<feature type="chain" id="PRO_5046571969" description="DUF2511 domain-containing protein" evidence="2">
    <location>
        <begin position="24"/>
        <end position="129"/>
    </location>
</feature>
<evidence type="ECO:0000256" key="2">
    <source>
        <dbReference type="SAM" id="SignalP"/>
    </source>
</evidence>